<keyword evidence="2" id="KW-1185">Reference proteome</keyword>
<dbReference type="RefSeq" id="WP_210207327.1">
    <property type="nucleotide sequence ID" value="NZ_JBHEEG010000007.1"/>
</dbReference>
<gene>
    <name evidence="1" type="ORF">DFR47_10655</name>
</gene>
<evidence type="ECO:0000313" key="2">
    <source>
        <dbReference type="Proteomes" id="UP000252893"/>
    </source>
</evidence>
<comment type="caution">
    <text evidence="1">The sequence shown here is derived from an EMBL/GenBank/DDBJ whole genome shotgun (WGS) entry which is preliminary data.</text>
</comment>
<dbReference type="AlphaFoldDB" id="A0A366DSU1"/>
<evidence type="ECO:0000313" key="1">
    <source>
        <dbReference type="EMBL" id="RBO92975.1"/>
    </source>
</evidence>
<organism evidence="1 2">
    <name type="scientific">Pseudochrobactrum asaccharolyticum</name>
    <dbReference type="NCBI Taxonomy" id="354351"/>
    <lineage>
        <taxon>Bacteria</taxon>
        <taxon>Pseudomonadati</taxon>
        <taxon>Pseudomonadota</taxon>
        <taxon>Alphaproteobacteria</taxon>
        <taxon>Hyphomicrobiales</taxon>
        <taxon>Brucellaceae</taxon>
        <taxon>Pseudochrobactrum</taxon>
    </lineage>
</organism>
<accession>A0A366DSU1</accession>
<name>A0A366DSU1_9HYPH</name>
<protein>
    <submittedName>
        <fullName evidence="1">Uncharacterized protein</fullName>
    </submittedName>
</protein>
<dbReference type="Proteomes" id="UP000252893">
    <property type="component" value="Unassembled WGS sequence"/>
</dbReference>
<dbReference type="EMBL" id="QNRH01000006">
    <property type="protein sequence ID" value="RBO92975.1"/>
    <property type="molecule type" value="Genomic_DNA"/>
</dbReference>
<reference evidence="1 2" key="1">
    <citation type="submission" date="2018-06" db="EMBL/GenBank/DDBJ databases">
        <title>Genomic Encyclopedia of Type Strains, Phase IV (KMG-IV): sequencing the most valuable type-strain genomes for metagenomic binning, comparative biology and taxonomic classification.</title>
        <authorList>
            <person name="Goeker M."/>
        </authorList>
    </citation>
    <scope>NUCLEOTIDE SEQUENCE [LARGE SCALE GENOMIC DNA]</scope>
    <source>
        <strain evidence="1 2">DSM 25619</strain>
    </source>
</reference>
<proteinExistence type="predicted"/>
<sequence>MILEHFQQKCEAVLRRIMRKNKKLQRFLRFSPTGTAVNPLFYSKAFSATCILFLSVTTGFSETPDSDYQGPVVTSCKTIGALSEKWDKSSEQWPEITLRAKVKAVHQNDPIAVTELCPDQKLQVICLEYDNSALKAGDQVEVSGMLTNRFDNGVVIDPCSTRLQAD</sequence>